<organism evidence="1 2">
    <name type="scientific">Micromonospora zhanjiangensis</name>
    <dbReference type="NCBI Taxonomy" id="1522057"/>
    <lineage>
        <taxon>Bacteria</taxon>
        <taxon>Bacillati</taxon>
        <taxon>Actinomycetota</taxon>
        <taxon>Actinomycetes</taxon>
        <taxon>Micromonosporales</taxon>
        <taxon>Micromonosporaceae</taxon>
        <taxon>Micromonospora</taxon>
    </lineage>
</organism>
<comment type="caution">
    <text evidence="1">The sequence shown here is derived from an EMBL/GenBank/DDBJ whole genome shotgun (WGS) entry which is preliminary data.</text>
</comment>
<keyword evidence="2" id="KW-1185">Reference proteome</keyword>
<proteinExistence type="predicted"/>
<sequence>MFWMLAVAAGILLAVAVLAAVPALTASRRPVADALRSAPT</sequence>
<accession>A0ABV8KQK4</accession>
<evidence type="ECO:0000313" key="1">
    <source>
        <dbReference type="EMBL" id="MFC4108268.1"/>
    </source>
</evidence>
<gene>
    <name evidence="1" type="ORF">ACFOX0_20330</name>
</gene>
<evidence type="ECO:0000313" key="2">
    <source>
        <dbReference type="Proteomes" id="UP001595868"/>
    </source>
</evidence>
<protein>
    <submittedName>
        <fullName evidence="1">Uncharacterized protein</fullName>
    </submittedName>
</protein>
<name>A0ABV8KQK4_9ACTN</name>
<reference evidence="2" key="1">
    <citation type="journal article" date="2019" name="Int. J. Syst. Evol. Microbiol.">
        <title>The Global Catalogue of Microorganisms (GCM) 10K type strain sequencing project: providing services to taxonomists for standard genome sequencing and annotation.</title>
        <authorList>
            <consortium name="The Broad Institute Genomics Platform"/>
            <consortium name="The Broad Institute Genome Sequencing Center for Infectious Disease"/>
            <person name="Wu L."/>
            <person name="Ma J."/>
        </authorList>
    </citation>
    <scope>NUCLEOTIDE SEQUENCE [LARGE SCALE GENOMIC DNA]</scope>
    <source>
        <strain evidence="2">2902at01</strain>
    </source>
</reference>
<dbReference type="Proteomes" id="UP001595868">
    <property type="component" value="Unassembled WGS sequence"/>
</dbReference>
<dbReference type="EMBL" id="JBHSBN010000014">
    <property type="protein sequence ID" value="MFC4108268.1"/>
    <property type="molecule type" value="Genomic_DNA"/>
</dbReference>